<dbReference type="EMBL" id="VEVO01000004">
    <property type="protein sequence ID" value="KAF0043014.1"/>
    <property type="molecule type" value="Genomic_DNA"/>
</dbReference>
<dbReference type="Proteomes" id="UP000438429">
    <property type="component" value="Unassembled WGS sequence"/>
</dbReference>
<proteinExistence type="predicted"/>
<organism evidence="1 2">
    <name type="scientific">Scophthalmus maximus</name>
    <name type="common">Turbot</name>
    <name type="synonym">Psetta maxima</name>
    <dbReference type="NCBI Taxonomy" id="52904"/>
    <lineage>
        <taxon>Eukaryota</taxon>
        <taxon>Metazoa</taxon>
        <taxon>Chordata</taxon>
        <taxon>Craniata</taxon>
        <taxon>Vertebrata</taxon>
        <taxon>Euteleostomi</taxon>
        <taxon>Actinopterygii</taxon>
        <taxon>Neopterygii</taxon>
        <taxon>Teleostei</taxon>
        <taxon>Neoteleostei</taxon>
        <taxon>Acanthomorphata</taxon>
        <taxon>Carangaria</taxon>
        <taxon>Pleuronectiformes</taxon>
        <taxon>Pleuronectoidei</taxon>
        <taxon>Scophthalmidae</taxon>
        <taxon>Scophthalmus</taxon>
    </lineage>
</organism>
<accession>A0A6A4TID6</accession>
<comment type="caution">
    <text evidence="1">The sequence shown here is derived from an EMBL/GenBank/DDBJ whole genome shotgun (WGS) entry which is preliminary data.</text>
</comment>
<name>A0A6A4TID6_SCOMX</name>
<evidence type="ECO:0000313" key="2">
    <source>
        <dbReference type="Proteomes" id="UP000438429"/>
    </source>
</evidence>
<sequence>MHSKCHTEELHIQNNLKKYFAAETGVCMTSGYLSLAEREGLNRWVTSMYRCGRSHYPQQKNHVMDKQLYGWNISLPRCSLSLSPSLPNNSSMSAIFSKLEQQGNVTPRKQKVTAGFRGEGFVSGVKQGPPCGVVSCVSHEGALNRAGLADSLAYWLDQTSLAELSAALSSCVTALGLSERNQALDESLSLGTLVSFGHSLALSRWPQTMKPDPLTFNMFRHLNIGARFIGDADDKDRNRISGEKKEKGINQIGLMDPLSVSTPALSPLIATIIAVCMLHYSSACTAKSTRPRCKRWPAVLNGDELYVS</sequence>
<reference evidence="1 2" key="1">
    <citation type="submission" date="2019-06" db="EMBL/GenBank/DDBJ databases">
        <title>Draft genomes of female and male turbot (Scophthalmus maximus).</title>
        <authorList>
            <person name="Xu H."/>
            <person name="Xu X.-W."/>
            <person name="Shao C."/>
            <person name="Chen S."/>
        </authorList>
    </citation>
    <scope>NUCLEOTIDE SEQUENCE [LARGE SCALE GENOMIC DNA]</scope>
    <source>
        <strain evidence="1">Ysfricsl-2016a</strain>
        <tissue evidence="1">Blood</tissue>
    </source>
</reference>
<dbReference type="AlphaFoldDB" id="A0A6A4TID6"/>
<evidence type="ECO:0000313" key="1">
    <source>
        <dbReference type="EMBL" id="KAF0043014.1"/>
    </source>
</evidence>
<gene>
    <name evidence="1" type="ORF">F2P81_004351</name>
</gene>
<protein>
    <submittedName>
        <fullName evidence="1">Uncharacterized protein</fullName>
    </submittedName>
</protein>